<proteinExistence type="predicted"/>
<evidence type="ECO:0008006" key="7">
    <source>
        <dbReference type="Google" id="ProtNLM"/>
    </source>
</evidence>
<evidence type="ECO:0000256" key="4">
    <source>
        <dbReference type="SAM" id="SignalP"/>
    </source>
</evidence>
<dbReference type="PANTHER" id="PTHR11010:SF38">
    <property type="entry name" value="LYSOSOMAL PRO-X CARBOXYPEPTIDASE"/>
    <property type="match status" value="1"/>
</dbReference>
<keyword evidence="6" id="KW-1185">Reference proteome</keyword>
<dbReference type="GeneID" id="91569297"/>
<dbReference type="PANTHER" id="PTHR11010">
    <property type="entry name" value="PROTEASE S28 PRO-X CARBOXYPEPTIDASE-RELATED"/>
    <property type="match status" value="1"/>
</dbReference>
<dbReference type="InterPro" id="IPR029058">
    <property type="entry name" value="AB_hydrolase_fold"/>
</dbReference>
<dbReference type="InterPro" id="IPR008761">
    <property type="entry name" value="Peptidase_S37"/>
</dbReference>
<dbReference type="SUPFAM" id="SSF53474">
    <property type="entry name" value="alpha/beta-Hydrolases"/>
    <property type="match status" value="1"/>
</dbReference>
<sequence length="449" mass="49938">MRKHTRTRTLRRLVTLGLLAGLLVPTARAGALERTPETPDGDIRARVEAVPGMRLTGEKPAAPGYRYFELSYRQPVDHRHPGRGTFEQRLTLLHKSVQQPMVLYTTGYALGGDPAFRSEPTRLVDGNQISTEQRYFGTSRPESGAVDYTTLDIWQAASDHHRLIRALKALYGGPWISTGGSKGGMTSVYHRRFYPRDVNGTVAYSAPNNTDDRDDTAYDALVERLGTPSCRAALKTAQREALVRRTELAGRYTEWAAKEGRTFTTVGGADRALELAVLRAVPMFWQYGDAGKCAQVPAPTASTDELYAWLDATSGLKNYTDQVLAPLTPYFHQLGTQLGYPQYRTPHLDGLLRHPGVQDVRSYVSRDIPLRFQPRAMADIDRWVRRHGSELLFVYGDNDPATAERFRLGPGSRDAYVEAATANHRARLSDLAPDARARAEAALGRWAGR</sequence>
<organism evidence="5 6">
    <name type="scientific">Streptomyces syringium</name>
    <dbReference type="NCBI Taxonomy" id="76729"/>
    <lineage>
        <taxon>Bacteria</taxon>
        <taxon>Bacillati</taxon>
        <taxon>Actinomycetota</taxon>
        <taxon>Actinomycetes</taxon>
        <taxon>Kitasatosporales</taxon>
        <taxon>Streptomycetaceae</taxon>
        <taxon>Streptomyces</taxon>
    </lineage>
</organism>
<evidence type="ECO:0000256" key="3">
    <source>
        <dbReference type="ARBA" id="ARBA00022801"/>
    </source>
</evidence>
<gene>
    <name evidence="5" type="ORF">JO379_002431</name>
</gene>
<reference evidence="5 6" key="1">
    <citation type="submission" date="2021-03" db="EMBL/GenBank/DDBJ databases">
        <title>Sequencing the genomes of 1000 actinobacteria strains.</title>
        <authorList>
            <person name="Klenk H.-P."/>
        </authorList>
    </citation>
    <scope>NUCLEOTIDE SEQUENCE [LARGE SCALE GENOMIC DNA]</scope>
    <source>
        <strain evidence="5 6">DSM 41480</strain>
    </source>
</reference>
<accession>A0ABS4Y2H9</accession>
<dbReference type="Gene3D" id="3.40.50.1820">
    <property type="entry name" value="alpha/beta hydrolase"/>
    <property type="match status" value="1"/>
</dbReference>
<name>A0ABS4Y2H9_9ACTN</name>
<comment type="caution">
    <text evidence="5">The sequence shown here is derived from an EMBL/GenBank/DDBJ whole genome shotgun (WGS) entry which is preliminary data.</text>
</comment>
<dbReference type="Pfam" id="PF05576">
    <property type="entry name" value="Peptidase_S37"/>
    <property type="match status" value="1"/>
</dbReference>
<dbReference type="EMBL" id="JAGIOH010000001">
    <property type="protein sequence ID" value="MBP2402962.1"/>
    <property type="molecule type" value="Genomic_DNA"/>
</dbReference>
<feature type="chain" id="PRO_5047526828" description="PS-10 peptidase S37" evidence="4">
    <location>
        <begin position="30"/>
        <end position="449"/>
    </location>
</feature>
<keyword evidence="1" id="KW-0645">Protease</keyword>
<keyword evidence="2 4" id="KW-0732">Signal</keyword>
<evidence type="ECO:0000313" key="6">
    <source>
        <dbReference type="Proteomes" id="UP001519291"/>
    </source>
</evidence>
<evidence type="ECO:0000256" key="1">
    <source>
        <dbReference type="ARBA" id="ARBA00022670"/>
    </source>
</evidence>
<protein>
    <recommendedName>
        <fullName evidence="7">PS-10 peptidase S37</fullName>
    </recommendedName>
</protein>
<dbReference type="Proteomes" id="UP001519291">
    <property type="component" value="Unassembled WGS sequence"/>
</dbReference>
<dbReference type="RefSeq" id="WP_130877921.1">
    <property type="nucleotide sequence ID" value="NZ_JAGIOH010000001.1"/>
</dbReference>
<evidence type="ECO:0000313" key="5">
    <source>
        <dbReference type="EMBL" id="MBP2402962.1"/>
    </source>
</evidence>
<keyword evidence="3" id="KW-0378">Hydrolase</keyword>
<feature type="signal peptide" evidence="4">
    <location>
        <begin position="1"/>
        <end position="29"/>
    </location>
</feature>
<evidence type="ECO:0000256" key="2">
    <source>
        <dbReference type="ARBA" id="ARBA00022729"/>
    </source>
</evidence>